<organism evidence="2 3">
    <name type="scientific">Rotaria magnacalcarata</name>
    <dbReference type="NCBI Taxonomy" id="392030"/>
    <lineage>
        <taxon>Eukaryota</taxon>
        <taxon>Metazoa</taxon>
        <taxon>Spiralia</taxon>
        <taxon>Gnathifera</taxon>
        <taxon>Rotifera</taxon>
        <taxon>Eurotatoria</taxon>
        <taxon>Bdelloidea</taxon>
        <taxon>Philodinida</taxon>
        <taxon>Philodinidae</taxon>
        <taxon>Rotaria</taxon>
    </lineage>
</organism>
<dbReference type="EMBL" id="CAJOBJ010079499">
    <property type="protein sequence ID" value="CAF4494568.1"/>
    <property type="molecule type" value="Genomic_DNA"/>
</dbReference>
<comment type="caution">
    <text evidence="2">The sequence shown here is derived from an EMBL/GenBank/DDBJ whole genome shotgun (WGS) entry which is preliminary data.</text>
</comment>
<gene>
    <name evidence="2" type="ORF">GIL414_LOCUS34424</name>
</gene>
<feature type="region of interest" description="Disordered" evidence="1">
    <location>
        <begin position="1"/>
        <end position="32"/>
    </location>
</feature>
<evidence type="ECO:0000313" key="3">
    <source>
        <dbReference type="Proteomes" id="UP000681720"/>
    </source>
</evidence>
<evidence type="ECO:0000313" key="2">
    <source>
        <dbReference type="EMBL" id="CAF4494568.1"/>
    </source>
</evidence>
<feature type="non-terminal residue" evidence="2">
    <location>
        <position position="32"/>
    </location>
</feature>
<protein>
    <submittedName>
        <fullName evidence="2">Uncharacterized protein</fullName>
    </submittedName>
</protein>
<dbReference type="AlphaFoldDB" id="A0A8S2XEZ2"/>
<name>A0A8S2XEZ2_9BILA</name>
<reference evidence="2" key="1">
    <citation type="submission" date="2021-02" db="EMBL/GenBank/DDBJ databases">
        <authorList>
            <person name="Nowell W R."/>
        </authorList>
    </citation>
    <scope>NUCLEOTIDE SEQUENCE</scope>
</reference>
<sequence length="32" mass="3533">MAYIGGNKLEYHLNGSDADENGDSVPIDDRHE</sequence>
<proteinExistence type="predicted"/>
<evidence type="ECO:0000256" key="1">
    <source>
        <dbReference type="SAM" id="MobiDB-lite"/>
    </source>
</evidence>
<dbReference type="Proteomes" id="UP000681720">
    <property type="component" value="Unassembled WGS sequence"/>
</dbReference>
<accession>A0A8S2XEZ2</accession>